<keyword evidence="5 10" id="KW-0812">Transmembrane</keyword>
<comment type="caution">
    <text evidence="11">The sequence shown here is derived from an EMBL/GenBank/DDBJ whole genome shotgun (WGS) entry which is preliminary data.</text>
</comment>
<evidence type="ECO:0000313" key="12">
    <source>
        <dbReference type="Proteomes" id="UP001500908"/>
    </source>
</evidence>
<keyword evidence="12" id="KW-1185">Reference proteome</keyword>
<feature type="transmembrane region" description="Helical" evidence="10">
    <location>
        <begin position="47"/>
        <end position="68"/>
    </location>
</feature>
<dbReference type="PROSITE" id="PS50283">
    <property type="entry name" value="NA_SOLUT_SYMP_3"/>
    <property type="match status" value="1"/>
</dbReference>
<dbReference type="Proteomes" id="UP001500908">
    <property type="component" value="Unassembled WGS sequence"/>
</dbReference>
<evidence type="ECO:0000256" key="3">
    <source>
        <dbReference type="ARBA" id="ARBA00022448"/>
    </source>
</evidence>
<dbReference type="PANTHER" id="PTHR48086:SF6">
    <property type="entry name" value="CATION_ACETATE SYMPORTER ACTP"/>
    <property type="match status" value="1"/>
</dbReference>
<dbReference type="InterPro" id="IPR050277">
    <property type="entry name" value="Sodium:Solute_Symporter"/>
</dbReference>
<feature type="transmembrane region" description="Helical" evidence="10">
    <location>
        <begin position="391"/>
        <end position="420"/>
    </location>
</feature>
<protein>
    <submittedName>
        <fullName evidence="11">Cation acetate symporter</fullName>
    </submittedName>
</protein>
<feature type="transmembrane region" description="Helical" evidence="10">
    <location>
        <begin position="306"/>
        <end position="326"/>
    </location>
</feature>
<feature type="transmembrane region" description="Helical" evidence="10">
    <location>
        <begin position="489"/>
        <end position="509"/>
    </location>
</feature>
<name>A0ABP7FEI6_9ACTN</name>
<evidence type="ECO:0000256" key="9">
    <source>
        <dbReference type="RuleBase" id="RU362091"/>
    </source>
</evidence>
<evidence type="ECO:0000256" key="6">
    <source>
        <dbReference type="ARBA" id="ARBA00022847"/>
    </source>
</evidence>
<proteinExistence type="inferred from homology"/>
<keyword evidence="6" id="KW-0769">Symport</keyword>
<dbReference type="PANTHER" id="PTHR48086">
    <property type="entry name" value="SODIUM/PROLINE SYMPORTER-RELATED"/>
    <property type="match status" value="1"/>
</dbReference>
<dbReference type="InterPro" id="IPR038377">
    <property type="entry name" value="Na/Glc_symporter_sf"/>
</dbReference>
<evidence type="ECO:0000256" key="5">
    <source>
        <dbReference type="ARBA" id="ARBA00022692"/>
    </source>
</evidence>
<feature type="transmembrane region" description="Helical" evidence="10">
    <location>
        <begin position="153"/>
        <end position="172"/>
    </location>
</feature>
<keyword evidence="8 10" id="KW-0472">Membrane</keyword>
<comment type="subcellular location">
    <subcellularLocation>
        <location evidence="1">Cell membrane</location>
        <topology evidence="1">Multi-pass membrane protein</topology>
    </subcellularLocation>
</comment>
<reference evidence="12" key="1">
    <citation type="journal article" date="2019" name="Int. J. Syst. Evol. Microbiol.">
        <title>The Global Catalogue of Microorganisms (GCM) 10K type strain sequencing project: providing services to taxonomists for standard genome sequencing and annotation.</title>
        <authorList>
            <consortium name="The Broad Institute Genomics Platform"/>
            <consortium name="The Broad Institute Genome Sequencing Center for Infectious Disease"/>
            <person name="Wu L."/>
            <person name="Ma J."/>
        </authorList>
    </citation>
    <scope>NUCLEOTIDE SEQUENCE [LARGE SCALE GENOMIC DNA]</scope>
    <source>
        <strain evidence="12">JCM 17137</strain>
    </source>
</reference>
<feature type="transmembrane region" description="Helical" evidence="10">
    <location>
        <begin position="432"/>
        <end position="450"/>
    </location>
</feature>
<feature type="transmembrane region" description="Helical" evidence="10">
    <location>
        <begin position="179"/>
        <end position="200"/>
    </location>
</feature>
<feature type="transmembrane region" description="Helical" evidence="10">
    <location>
        <begin position="6"/>
        <end position="26"/>
    </location>
</feature>
<evidence type="ECO:0000256" key="7">
    <source>
        <dbReference type="ARBA" id="ARBA00022989"/>
    </source>
</evidence>
<keyword evidence="3" id="KW-0813">Transport</keyword>
<accession>A0ABP7FEI6</accession>
<dbReference type="InterPro" id="IPR001734">
    <property type="entry name" value="Na/solute_symporter"/>
</dbReference>
<feature type="transmembrane region" description="Helical" evidence="10">
    <location>
        <begin position="338"/>
        <end position="359"/>
    </location>
</feature>
<evidence type="ECO:0000256" key="8">
    <source>
        <dbReference type="ARBA" id="ARBA00023136"/>
    </source>
</evidence>
<gene>
    <name evidence="11" type="ORF">GCM10022402_15870</name>
</gene>
<evidence type="ECO:0000256" key="4">
    <source>
        <dbReference type="ARBA" id="ARBA00022475"/>
    </source>
</evidence>
<dbReference type="EMBL" id="BAABDD010000005">
    <property type="protein sequence ID" value="GAA3736555.1"/>
    <property type="molecule type" value="Genomic_DNA"/>
</dbReference>
<feature type="transmembrane region" description="Helical" evidence="10">
    <location>
        <begin position="456"/>
        <end position="482"/>
    </location>
</feature>
<feature type="transmembrane region" description="Helical" evidence="10">
    <location>
        <begin position="515"/>
        <end position="541"/>
    </location>
</feature>
<dbReference type="Pfam" id="PF00474">
    <property type="entry name" value="SSF"/>
    <property type="match status" value="1"/>
</dbReference>
<dbReference type="Gene3D" id="1.20.1730.10">
    <property type="entry name" value="Sodium/glucose cotransporter"/>
    <property type="match status" value="1"/>
</dbReference>
<sequence>MIWLAAVLVLMATVLIAILAVAGGFSGMRRAAGVSTAPRPLSVLSSAAAICGEYVSAAAFLGFASLVFVYGFQAAWLVVAIGVGYLVLLALVVAPLRRSGVYSLSDFAEWRLNAPLLRRVISGCLMLIGWLYLLAQYSAAGRIVEWATEWPPWAGWLTLTVLVLGLVIGRFAAGAGAQALGFCFKITAIAVPAVILAVLWQGAATPVPEATPEALLHEATSVHIRQDQHFRLTQATPVHVQGTIDGTTFSGEGQERCLRPGSHTVLASTHLSFDSGQAAFDAIDTSIPTAIASPGEHESVFGSSVASVYLAVALGIIGLPQLAARFHGIPDPKAARRTVLVAIALIAVFSVFPLIYAGLARFHAGDLLLNGRVDLLLLDLPKRLSDGGLELILTLLLVAGAVTAVITASVSLVRVLAAMISQCMSCEAAHGFRLGALLAVTVPPGVLFLLPDLADVGLMLTVLAAFRLSAVTVAPMVLLGIWWRGLTTAGAVAGIAVGMTGTAASGLLAAQEADWPAGAAVLVTHPTMLLAPLVFATMVTVSLATRRRRPRGVGAKLARMHLPQDLVHG</sequence>
<feature type="transmembrane region" description="Helical" evidence="10">
    <location>
        <begin position="116"/>
        <end position="133"/>
    </location>
</feature>
<evidence type="ECO:0000256" key="2">
    <source>
        <dbReference type="ARBA" id="ARBA00006434"/>
    </source>
</evidence>
<evidence type="ECO:0000313" key="11">
    <source>
        <dbReference type="EMBL" id="GAA3736555.1"/>
    </source>
</evidence>
<dbReference type="RefSeq" id="WP_344968974.1">
    <property type="nucleotide sequence ID" value="NZ_BAABDD010000005.1"/>
</dbReference>
<organism evidence="11 12">
    <name type="scientific">Salinactinospora qingdaonensis</name>
    <dbReference type="NCBI Taxonomy" id="702744"/>
    <lineage>
        <taxon>Bacteria</taxon>
        <taxon>Bacillati</taxon>
        <taxon>Actinomycetota</taxon>
        <taxon>Actinomycetes</taxon>
        <taxon>Streptosporangiales</taxon>
        <taxon>Nocardiopsidaceae</taxon>
        <taxon>Salinactinospora</taxon>
    </lineage>
</organism>
<keyword evidence="7 10" id="KW-1133">Transmembrane helix</keyword>
<keyword evidence="4" id="KW-1003">Cell membrane</keyword>
<evidence type="ECO:0000256" key="1">
    <source>
        <dbReference type="ARBA" id="ARBA00004651"/>
    </source>
</evidence>
<feature type="transmembrane region" description="Helical" evidence="10">
    <location>
        <begin position="74"/>
        <end position="96"/>
    </location>
</feature>
<comment type="similarity">
    <text evidence="2 9">Belongs to the sodium:solute symporter (SSF) (TC 2.A.21) family.</text>
</comment>
<evidence type="ECO:0000256" key="10">
    <source>
        <dbReference type="SAM" id="Phobius"/>
    </source>
</evidence>